<keyword evidence="7" id="KW-0732">Signal</keyword>
<evidence type="ECO:0000256" key="6">
    <source>
        <dbReference type="SAM" id="Phobius"/>
    </source>
</evidence>
<dbReference type="SMART" id="SM01330">
    <property type="entry name" value="Frizzled"/>
    <property type="match status" value="1"/>
</dbReference>
<dbReference type="SMART" id="SM00063">
    <property type="entry name" value="FRI"/>
    <property type="match status" value="1"/>
</dbReference>
<dbReference type="InterPro" id="IPR015526">
    <property type="entry name" value="Frizzled/SFRP"/>
</dbReference>
<dbReference type="AlphaFoldDB" id="A0A5K4F303"/>
<dbReference type="InParanoid" id="A0A5K4F303"/>
<dbReference type="InterPro" id="IPR000539">
    <property type="entry name" value="Frizzled/Smoothened_7TM"/>
</dbReference>
<dbReference type="PROSITE" id="PS50038">
    <property type="entry name" value="FZ"/>
    <property type="match status" value="1"/>
</dbReference>
<keyword evidence="6" id="KW-1133">Transmembrane helix</keyword>
<feature type="region of interest" description="Disordered" evidence="5">
    <location>
        <begin position="512"/>
        <end position="543"/>
    </location>
</feature>
<proteinExistence type="predicted"/>
<feature type="chain" id="PRO_5024286082" evidence="7">
    <location>
        <begin position="19"/>
        <end position="1186"/>
    </location>
</feature>
<feature type="compositionally biased region" description="Low complexity" evidence="5">
    <location>
        <begin position="162"/>
        <end position="180"/>
    </location>
</feature>
<dbReference type="PANTHER" id="PTHR11309">
    <property type="entry name" value="FRIZZLED"/>
    <property type="match status" value="1"/>
</dbReference>
<dbReference type="InterPro" id="IPR020067">
    <property type="entry name" value="Frizzled_dom"/>
</dbReference>
<organism evidence="9 10">
    <name type="scientific">Schistosoma mansoni</name>
    <name type="common">Blood fluke</name>
    <dbReference type="NCBI Taxonomy" id="6183"/>
    <lineage>
        <taxon>Eukaryota</taxon>
        <taxon>Metazoa</taxon>
        <taxon>Spiralia</taxon>
        <taxon>Lophotrochozoa</taxon>
        <taxon>Platyhelminthes</taxon>
        <taxon>Trematoda</taxon>
        <taxon>Digenea</taxon>
        <taxon>Strigeidida</taxon>
        <taxon>Schistosomatoidea</taxon>
        <taxon>Schistosomatidae</taxon>
        <taxon>Schistosoma</taxon>
    </lineage>
</organism>
<dbReference type="ExpressionAtlas" id="A0A5K4F303">
    <property type="expression patterns" value="baseline"/>
</dbReference>
<keyword evidence="6" id="KW-0472">Membrane</keyword>
<evidence type="ECO:0000256" key="5">
    <source>
        <dbReference type="SAM" id="MobiDB-lite"/>
    </source>
</evidence>
<feature type="compositionally biased region" description="Polar residues" evidence="5">
    <location>
        <begin position="1138"/>
        <end position="1149"/>
    </location>
</feature>
<dbReference type="Gene3D" id="1.10.2000.10">
    <property type="entry name" value="Frizzled cysteine-rich domain"/>
    <property type="match status" value="1"/>
</dbReference>
<feature type="transmembrane region" description="Helical" evidence="6">
    <location>
        <begin position="651"/>
        <end position="677"/>
    </location>
</feature>
<evidence type="ECO:0000313" key="10">
    <source>
        <dbReference type="WBParaSite" id="Smp_247930.1"/>
    </source>
</evidence>
<keyword evidence="3" id="KW-0675">Receptor</keyword>
<keyword evidence="9" id="KW-1185">Reference proteome</keyword>
<name>A0A5K4F303_SCHMA</name>
<sequence length="1186" mass="135919">MYILLSAGIFLCFKLIYTSPTSTSTTYGQQRCMKPVPIQIPECQNTFYNYTGMPNLIGQETQFDARHQLQTFKPLITYKCSSKLNFFLCSIYTPMCDVNTHYLIGPCRPLCEHVRARCAPVLRVFDFNWPENLNCSQFPLKNSVGGAMCMEGPEDLEEDINPSKSAISSSSSSDSNSNNNLELKDKINKPNHKDLPLDSSVKQMLQVITLDNEKTPNNEMKQQVPIKGTKDNDDDNDKEQLELNQIMEKLTGEFLTTKSFLPNTLITSHFNKYPLSLPQLAQSIRYCSHLKKSIFYIYINRTGRCAPLCDSNILYTTEAKQLSIMWTSILACICSLITIYTLIRYIMNLSHFRFNEKPIIYIALCQLFYALGFCLSLILGRTNITCGQDLDSGQRIRLQEGLDNGLCVFIFIIQYFFSIASYIWWTMLVIHWSLQRISMITSYISSYCCNTHSPQLRNTCSHHNKQFNNADEINTESNCYCLPINSFCFCTENSFNWNQSEIIMNERLMQPSTKKHQTTNNNNNPNNPILNTTPTNVQQQQQQQQYQPNFQNTLNHTITNGIKRDNSSWSTTINHHNHNHDYCQQQQQQQKYSMVFTSKSDQVSACLAREHVVAWLTAGLFTVGVLVSRQVDADELIPVCGVGRQNTNVLGAFILGPQTVLITLGSIAFTIGFLCLLPCFRKCKCFYWSQCNTNGNQASRHHSVQSKKQNYNQGIDSQLIDGNPTFTKSMVNRSHHHHHHHHRHHHYQPTSHNIHQSHHHAHNHQSLRNHSSQRFNQNYPQHLCYTTSMSSSSSSSCDPMEFRIGLFCFLYLIPLICMNACDLYEYLYRDKWLTVPGYKQHMDDHSTNVNTNNHSNNNNNHKLINNQYPNIYGTRNHPEIMNFASYLWNINEVYGPNPELFMLRIFMSLVTGFTCSLWMWTVKGCCRCSYFNYNCCLSVTNNIETLKQKQWENQNLPRNSKPFELTKQNYLCSNEFIKNNDNNGNKHNYKSKFTRTPDGTTYTLHPYAIYQHTKTPDNYHSQQLGINGQFDHRFPTIGCYSSTSLTNTTTNLDKNPSNIPSLLTKGHLSQLDTNFVGRDLEHSTSTTPGYYSHAKISPNMIIDSMSENASASSIPPPLPPSNNRPSRLPARGDPCVGASSSQVFGLNNKMNTDNLDNHITNSTMNNNNTDNSETENYSLIQFQITS</sequence>
<dbReference type="GO" id="GO:0017147">
    <property type="term" value="F:Wnt-protein binding"/>
    <property type="evidence" value="ECO:0007669"/>
    <property type="project" value="TreeGrafter"/>
</dbReference>
<feature type="region of interest" description="Disordered" evidence="5">
    <location>
        <begin position="1107"/>
        <end position="1149"/>
    </location>
</feature>
<dbReference type="GO" id="GO:0035567">
    <property type="term" value="P:non-canonical Wnt signaling pathway"/>
    <property type="evidence" value="ECO:0007669"/>
    <property type="project" value="TreeGrafter"/>
</dbReference>
<feature type="transmembrane region" description="Helical" evidence="6">
    <location>
        <begin position="324"/>
        <end position="347"/>
    </location>
</feature>
<dbReference type="Pfam" id="PF01534">
    <property type="entry name" value="Frizzled"/>
    <property type="match status" value="3"/>
</dbReference>
<feature type="domain" description="FZ" evidence="8">
    <location>
        <begin position="27"/>
        <end position="152"/>
    </location>
</feature>
<feature type="transmembrane region" description="Helical" evidence="6">
    <location>
        <begin position="901"/>
        <end position="920"/>
    </location>
</feature>
<feature type="transmembrane region" description="Helical" evidence="6">
    <location>
        <begin position="359"/>
        <end position="379"/>
    </location>
</feature>
<feature type="disulfide bond" evidence="4">
    <location>
        <begin position="43"/>
        <end position="89"/>
    </location>
</feature>
<feature type="compositionally biased region" description="Low complexity" evidence="5">
    <location>
        <begin position="518"/>
        <end position="543"/>
    </location>
</feature>
<feature type="disulfide bond" evidence="4">
    <location>
        <begin position="80"/>
        <end position="118"/>
    </location>
</feature>
<feature type="compositionally biased region" description="Basic and acidic residues" evidence="5">
    <location>
        <begin position="182"/>
        <end position="196"/>
    </location>
</feature>
<keyword evidence="6" id="KW-0812">Transmembrane</keyword>
<dbReference type="SUPFAM" id="SSF63501">
    <property type="entry name" value="Frizzled cysteine-rich domain"/>
    <property type="match status" value="1"/>
</dbReference>
<keyword evidence="1" id="KW-0217">Developmental protein</keyword>
<keyword evidence="2 4" id="KW-1015">Disulfide bond</keyword>
<reference evidence="9" key="1">
    <citation type="journal article" date="2012" name="PLoS Negl. Trop. Dis.">
        <title>A systematically improved high quality genome and transcriptome of the human blood fluke Schistosoma mansoni.</title>
        <authorList>
            <person name="Protasio A.V."/>
            <person name="Tsai I.J."/>
            <person name="Babbage A."/>
            <person name="Nichol S."/>
            <person name="Hunt M."/>
            <person name="Aslett M.A."/>
            <person name="De Silva N."/>
            <person name="Velarde G.S."/>
            <person name="Anderson T.J."/>
            <person name="Clark R.C."/>
            <person name="Davidson C."/>
            <person name="Dillon G.P."/>
            <person name="Holroyd N.E."/>
            <person name="LoVerde P.T."/>
            <person name="Lloyd C."/>
            <person name="McQuillan J."/>
            <person name="Oliveira G."/>
            <person name="Otto T.D."/>
            <person name="Parker-Manuel S.J."/>
            <person name="Quail M.A."/>
            <person name="Wilson R.A."/>
            <person name="Zerlotini A."/>
            <person name="Dunne D.W."/>
            <person name="Berriman M."/>
        </authorList>
    </citation>
    <scope>NUCLEOTIDE SEQUENCE [LARGE SCALE GENOMIC DNA]</scope>
    <source>
        <strain evidence="9">Puerto Rican</strain>
    </source>
</reference>
<dbReference type="PANTHER" id="PTHR11309:SF99">
    <property type="entry name" value="FRIZZLED-4"/>
    <property type="match status" value="1"/>
</dbReference>
<feature type="compositionally biased region" description="Basic residues" evidence="5">
    <location>
        <begin position="755"/>
        <end position="767"/>
    </location>
</feature>
<dbReference type="WBParaSite" id="Smp_247930.1">
    <property type="protein sequence ID" value="Smp_247930.1"/>
    <property type="gene ID" value="Smp_247930"/>
</dbReference>
<dbReference type="STRING" id="6183.A0A5K4F303"/>
<evidence type="ECO:0000259" key="8">
    <source>
        <dbReference type="PROSITE" id="PS50038"/>
    </source>
</evidence>
<accession>A0A5K4F303</accession>
<feature type="disulfide bond" evidence="4">
    <location>
        <begin position="111"/>
        <end position="135"/>
    </location>
</feature>
<comment type="caution">
    <text evidence="4">Lacks conserved residue(s) required for the propagation of feature annotation.</text>
</comment>
<feature type="transmembrane region" description="Helical" evidence="6">
    <location>
        <begin position="408"/>
        <end position="430"/>
    </location>
</feature>
<evidence type="ECO:0000313" key="9">
    <source>
        <dbReference type="Proteomes" id="UP000008854"/>
    </source>
</evidence>
<dbReference type="Proteomes" id="UP000008854">
    <property type="component" value="Unassembled WGS sequence"/>
</dbReference>
<feature type="region of interest" description="Disordered" evidence="5">
    <location>
        <begin position="212"/>
        <end position="235"/>
    </location>
</feature>
<dbReference type="Pfam" id="PF01392">
    <property type="entry name" value="Fz"/>
    <property type="match status" value="1"/>
</dbReference>
<evidence type="ECO:0000256" key="2">
    <source>
        <dbReference type="ARBA" id="ARBA00023157"/>
    </source>
</evidence>
<feature type="signal peptide" evidence="7">
    <location>
        <begin position="1"/>
        <end position="18"/>
    </location>
</feature>
<feature type="compositionally biased region" description="Basic residues" evidence="5">
    <location>
        <begin position="733"/>
        <end position="747"/>
    </location>
</feature>
<dbReference type="GO" id="GO:0005615">
    <property type="term" value="C:extracellular space"/>
    <property type="evidence" value="ECO:0007669"/>
    <property type="project" value="TreeGrafter"/>
</dbReference>
<evidence type="ECO:0000256" key="3">
    <source>
        <dbReference type="ARBA" id="ARBA00023170"/>
    </source>
</evidence>
<dbReference type="PRINTS" id="PR00489">
    <property type="entry name" value="FRIZZLED"/>
</dbReference>
<dbReference type="Gene3D" id="1.20.1070.10">
    <property type="entry name" value="Rhodopsin 7-helix transmembrane proteins"/>
    <property type="match status" value="2"/>
</dbReference>
<evidence type="ECO:0000256" key="1">
    <source>
        <dbReference type="ARBA" id="ARBA00022473"/>
    </source>
</evidence>
<feature type="region of interest" description="Disordered" evidence="5">
    <location>
        <begin position="730"/>
        <end position="770"/>
    </location>
</feature>
<reference evidence="10" key="2">
    <citation type="submission" date="2019-11" db="UniProtKB">
        <authorList>
            <consortium name="WormBaseParasite"/>
        </authorList>
    </citation>
    <scope>IDENTIFICATION</scope>
    <source>
        <strain evidence="10">Puerto Rican</strain>
    </source>
</reference>
<feature type="region of interest" description="Disordered" evidence="5">
    <location>
        <begin position="151"/>
        <end position="198"/>
    </location>
</feature>
<dbReference type="GO" id="GO:0060070">
    <property type="term" value="P:canonical Wnt signaling pathway"/>
    <property type="evidence" value="ECO:0007669"/>
    <property type="project" value="TreeGrafter"/>
</dbReference>
<evidence type="ECO:0000256" key="4">
    <source>
        <dbReference type="PROSITE-ProRule" id="PRU00090"/>
    </source>
</evidence>
<dbReference type="InterPro" id="IPR036790">
    <property type="entry name" value="Frizzled_dom_sf"/>
</dbReference>
<feature type="transmembrane region" description="Helical" evidence="6">
    <location>
        <begin position="612"/>
        <end position="631"/>
    </location>
</feature>
<evidence type="ECO:0000256" key="7">
    <source>
        <dbReference type="SAM" id="SignalP"/>
    </source>
</evidence>
<dbReference type="GO" id="GO:0016020">
    <property type="term" value="C:membrane"/>
    <property type="evidence" value="ECO:0007669"/>
    <property type="project" value="InterPro"/>
</dbReference>
<protein>
    <submittedName>
        <fullName evidence="10">Frizzled-4</fullName>
    </submittedName>
</protein>